<gene>
    <name evidence="1" type="ORF">J2T15_003843</name>
</gene>
<accession>A0ABT9U432</accession>
<protein>
    <recommendedName>
        <fullName evidence="3">Nucleotide-diphospho-sugar transferase domain-containing protein</fullName>
    </recommendedName>
</protein>
<dbReference type="InterPro" id="IPR029044">
    <property type="entry name" value="Nucleotide-diphossugar_trans"/>
</dbReference>
<dbReference type="Gene3D" id="3.90.550.10">
    <property type="entry name" value="Spore Coat Polysaccharide Biosynthesis Protein SpsA, Chain A"/>
    <property type="match status" value="1"/>
</dbReference>
<name>A0ABT9U432_PAEHA</name>
<reference evidence="1 2" key="1">
    <citation type="submission" date="2023-07" db="EMBL/GenBank/DDBJ databases">
        <title>Sorghum-associated microbial communities from plants grown in Nebraska, USA.</title>
        <authorList>
            <person name="Schachtman D."/>
        </authorList>
    </citation>
    <scope>NUCLEOTIDE SEQUENCE [LARGE SCALE GENOMIC DNA]</scope>
    <source>
        <strain evidence="1 2">CC482</strain>
    </source>
</reference>
<evidence type="ECO:0008006" key="3">
    <source>
        <dbReference type="Google" id="ProtNLM"/>
    </source>
</evidence>
<evidence type="ECO:0000313" key="1">
    <source>
        <dbReference type="EMBL" id="MDQ0114388.1"/>
    </source>
</evidence>
<keyword evidence="2" id="KW-1185">Reference proteome</keyword>
<dbReference type="RefSeq" id="WP_307205719.1">
    <property type="nucleotide sequence ID" value="NZ_JAUSSU010000007.1"/>
</dbReference>
<sequence length="325" mass="37662">MIFCSVTTNNHLGLAVMMACSIKQYYPGAKIVLCLVEENKSMLAPYMSLFDDVVLAKNLGFPQFYRHIFKHSEIEGPCSCKARLMQYAFKRFPNESKYIYTDTDLMLYGDVSELLDALDVYPIILTPHNFQPKPVVIRHGVFNAGLFALRKSPAAKRFLKWWAHKLDTSCYLDVEKGINADQKWLDHVPSMFGGYSFPHPGYNVGPWNMNERFITISDTGVFLVNGQPLKVFHFSSVLKNPDYVSFLQEGYEKTPINDATIMLVNGYLHEISPLRGYYELPWSYSFFHSGRPVMLKARHKFRYRPHVFAKVKNPYSKSNRFFLRR</sequence>
<proteinExistence type="predicted"/>
<organism evidence="1 2">
    <name type="scientific">Paenibacillus harenae</name>
    <dbReference type="NCBI Taxonomy" id="306543"/>
    <lineage>
        <taxon>Bacteria</taxon>
        <taxon>Bacillati</taxon>
        <taxon>Bacillota</taxon>
        <taxon>Bacilli</taxon>
        <taxon>Bacillales</taxon>
        <taxon>Paenibacillaceae</taxon>
        <taxon>Paenibacillus</taxon>
    </lineage>
</organism>
<comment type="caution">
    <text evidence="1">The sequence shown here is derived from an EMBL/GenBank/DDBJ whole genome shotgun (WGS) entry which is preliminary data.</text>
</comment>
<dbReference type="EMBL" id="JAUSSU010000007">
    <property type="protein sequence ID" value="MDQ0114388.1"/>
    <property type="molecule type" value="Genomic_DNA"/>
</dbReference>
<dbReference type="Proteomes" id="UP001229346">
    <property type="component" value="Unassembled WGS sequence"/>
</dbReference>
<evidence type="ECO:0000313" key="2">
    <source>
        <dbReference type="Proteomes" id="UP001229346"/>
    </source>
</evidence>
<dbReference type="SUPFAM" id="SSF53448">
    <property type="entry name" value="Nucleotide-diphospho-sugar transferases"/>
    <property type="match status" value="1"/>
</dbReference>